<dbReference type="EMBL" id="JAMXQS010000002">
    <property type="protein sequence ID" value="MCO6048973.1"/>
    <property type="molecule type" value="Genomic_DNA"/>
</dbReference>
<evidence type="ECO:0000313" key="1">
    <source>
        <dbReference type="EMBL" id="MCO6048973.1"/>
    </source>
</evidence>
<reference evidence="1 2" key="1">
    <citation type="submission" date="2022-06" db="EMBL/GenBank/DDBJ databases">
        <title>Mesorhizobium sp. strain RP14 Genome sequencing and assembly.</title>
        <authorList>
            <person name="Kim I."/>
        </authorList>
    </citation>
    <scope>NUCLEOTIDE SEQUENCE [LARGE SCALE GENOMIC DNA]</scope>
    <source>
        <strain evidence="2">RP14(2022)</strain>
    </source>
</reference>
<organism evidence="1 2">
    <name type="scientific">Mesorhizobium liriopis</name>
    <dbReference type="NCBI Taxonomy" id="2953882"/>
    <lineage>
        <taxon>Bacteria</taxon>
        <taxon>Pseudomonadati</taxon>
        <taxon>Pseudomonadota</taxon>
        <taxon>Alphaproteobacteria</taxon>
        <taxon>Hyphomicrobiales</taxon>
        <taxon>Phyllobacteriaceae</taxon>
        <taxon>Mesorhizobium</taxon>
    </lineage>
</organism>
<dbReference type="GO" id="GO:0016829">
    <property type="term" value="F:lyase activity"/>
    <property type="evidence" value="ECO:0007669"/>
    <property type="project" value="UniProtKB-KW"/>
</dbReference>
<proteinExistence type="predicted"/>
<keyword evidence="2" id="KW-1185">Reference proteome</keyword>
<dbReference type="InterPro" id="IPR008948">
    <property type="entry name" value="L-Aspartase-like"/>
</dbReference>
<dbReference type="CDD" id="cd00332">
    <property type="entry name" value="PAL-HAL"/>
    <property type="match status" value="1"/>
</dbReference>
<evidence type="ECO:0000313" key="2">
    <source>
        <dbReference type="Proteomes" id="UP001205906"/>
    </source>
</evidence>
<dbReference type="RefSeq" id="WP_252816268.1">
    <property type="nucleotide sequence ID" value="NZ_JAMXQS010000002.1"/>
</dbReference>
<accession>A0ABT1C2U9</accession>
<gene>
    <name evidence="1" type="ORF">NGM99_04110</name>
</gene>
<keyword evidence="1" id="KW-0456">Lyase</keyword>
<name>A0ABT1C2U9_9HYPH</name>
<dbReference type="Gene3D" id="1.20.200.10">
    <property type="entry name" value="Fumarase/aspartase (Central domain)"/>
    <property type="match status" value="1"/>
</dbReference>
<dbReference type="SUPFAM" id="SSF48557">
    <property type="entry name" value="L-aspartase-like"/>
    <property type="match status" value="1"/>
</dbReference>
<comment type="caution">
    <text evidence="1">The sequence shown here is derived from an EMBL/GenBank/DDBJ whole genome shotgun (WGS) entry which is preliminary data.</text>
</comment>
<dbReference type="InterPro" id="IPR001106">
    <property type="entry name" value="Aromatic_Lyase"/>
</dbReference>
<dbReference type="Proteomes" id="UP001205906">
    <property type="component" value="Unassembled WGS sequence"/>
</dbReference>
<sequence length="507" mass="53145">MSGRVHEIGAKPLTVEDVVAAGSAPTRLVVDETVQARMQAARAVVERYLDENIPAYGLNTGLGGNVGHRVTIAETAGFQERLVLGRMAGIGAPLPVEIARAALFARVEALSRGGAGLSPHVFELLVRMVERDVVPVLPSRGSLGTGDLLQSMPMAGAAMGQGEAFYTGEVLPAKEALRRAGLEPVALGSKDGLAIANASPVTAALACFAFQDLARIVTLHVAVAALACEAFGANPGIFDARLVGARPAARQVEAAARFRHALEDSDFLGTKPARVQDALSFRTLPQVTGVVLAAVKSARREVEIELNGEPDNPLVLVESGEIHSTANFHTPALALAFDTLAIALSHLATASAQRAIKLMTGRLSGLPNYLSPLGGASAGFVPLQKNLAALQAEIRLKATPASLDALVVSDMAEDVAPMTVLSIGKLSEQLDPLRWTLTLEALVAAQAWDLRARGARLGQGSAVVYEAVRAVVPVLEADRALTAELSRLHDELWHGALIERLQPLCSA</sequence>
<dbReference type="Pfam" id="PF00221">
    <property type="entry name" value="Lyase_aromatic"/>
    <property type="match status" value="1"/>
</dbReference>
<protein>
    <submittedName>
        <fullName evidence="1">Aromatic amino acid lyase</fullName>
    </submittedName>
</protein>
<dbReference type="InterPro" id="IPR024083">
    <property type="entry name" value="Fumarase/histidase_N"/>
</dbReference>
<dbReference type="Gene3D" id="1.10.275.10">
    <property type="entry name" value="Fumarase/aspartase (N-terminal domain)"/>
    <property type="match status" value="1"/>
</dbReference>
<dbReference type="PANTHER" id="PTHR10362">
    <property type="entry name" value="HISTIDINE AMMONIA-LYASE"/>
    <property type="match status" value="1"/>
</dbReference>